<keyword evidence="2" id="KW-1185">Reference proteome</keyword>
<proteinExistence type="predicted"/>
<accession>A0A2T1HM77</accession>
<organism evidence="1 2">
    <name type="scientific">Alsobacter soli</name>
    <dbReference type="NCBI Taxonomy" id="2109933"/>
    <lineage>
        <taxon>Bacteria</taxon>
        <taxon>Pseudomonadati</taxon>
        <taxon>Pseudomonadota</taxon>
        <taxon>Alphaproteobacteria</taxon>
        <taxon>Hyphomicrobiales</taxon>
        <taxon>Alsobacteraceae</taxon>
        <taxon>Alsobacter</taxon>
    </lineage>
</organism>
<dbReference type="Proteomes" id="UP000239772">
    <property type="component" value="Unassembled WGS sequence"/>
</dbReference>
<gene>
    <name evidence="1" type="ORF">SLNSH_22790</name>
</gene>
<name>A0A2T1HM77_9HYPH</name>
<dbReference type="OrthoDB" id="7364180at2"/>
<dbReference type="RefSeq" id="WP_106340334.1">
    <property type="nucleotide sequence ID" value="NZ_PVZS01000041.1"/>
</dbReference>
<evidence type="ECO:0000313" key="2">
    <source>
        <dbReference type="Proteomes" id="UP000239772"/>
    </source>
</evidence>
<dbReference type="AlphaFoldDB" id="A0A2T1HM77"/>
<evidence type="ECO:0008006" key="3">
    <source>
        <dbReference type="Google" id="ProtNLM"/>
    </source>
</evidence>
<protein>
    <recommendedName>
        <fullName evidence="3">DNA-binding protein</fullName>
    </recommendedName>
</protein>
<dbReference type="EMBL" id="PVZS01000041">
    <property type="protein sequence ID" value="PSC02691.1"/>
    <property type="molecule type" value="Genomic_DNA"/>
</dbReference>
<evidence type="ECO:0000313" key="1">
    <source>
        <dbReference type="EMBL" id="PSC02691.1"/>
    </source>
</evidence>
<comment type="caution">
    <text evidence="1">The sequence shown here is derived from an EMBL/GenBank/DDBJ whole genome shotgun (WGS) entry which is preliminary data.</text>
</comment>
<sequence>MTDDLSKYLRRDRAAKYLQERYGIGTSANSLAVMAHKGTGPQFRLFGRFPIYHPADLDAWAESRVSARKFARTAEYVAAVA</sequence>
<reference evidence="2" key="1">
    <citation type="submission" date="2018-03" db="EMBL/GenBank/DDBJ databases">
        <authorList>
            <person name="Sun L."/>
            <person name="Liu H."/>
            <person name="Chen W."/>
            <person name="Huang K."/>
            <person name="Liu W."/>
            <person name="Gao X."/>
        </authorList>
    </citation>
    <scope>NUCLEOTIDE SEQUENCE [LARGE SCALE GENOMIC DNA]</scope>
    <source>
        <strain evidence="2">SH9</strain>
    </source>
</reference>